<reference evidence="2" key="2">
    <citation type="submission" date="2015-01" db="EMBL/GenBank/DDBJ databases">
        <title>Evolutionary Origins and Diversification of the Mycorrhizal Mutualists.</title>
        <authorList>
            <consortium name="DOE Joint Genome Institute"/>
            <consortium name="Mycorrhizal Genomics Consortium"/>
            <person name="Kohler A."/>
            <person name="Kuo A."/>
            <person name="Nagy L.G."/>
            <person name="Floudas D."/>
            <person name="Copeland A."/>
            <person name="Barry K.W."/>
            <person name="Cichocki N."/>
            <person name="Veneault-Fourrey C."/>
            <person name="LaButti K."/>
            <person name="Lindquist E.A."/>
            <person name="Lipzen A."/>
            <person name="Lundell T."/>
            <person name="Morin E."/>
            <person name="Murat C."/>
            <person name="Riley R."/>
            <person name="Ohm R."/>
            <person name="Sun H."/>
            <person name="Tunlid A."/>
            <person name="Henrissat B."/>
            <person name="Grigoriev I.V."/>
            <person name="Hibbett D.S."/>
            <person name="Martin F."/>
        </authorList>
    </citation>
    <scope>NUCLEOTIDE SEQUENCE [LARGE SCALE GENOMIC DNA]</scope>
    <source>
        <strain evidence="2">MUT 4182</strain>
    </source>
</reference>
<protein>
    <submittedName>
        <fullName evidence="1">Uncharacterized protein</fullName>
    </submittedName>
</protein>
<organism evidence="1 2">
    <name type="scientific">Tulasnella calospora MUT 4182</name>
    <dbReference type="NCBI Taxonomy" id="1051891"/>
    <lineage>
        <taxon>Eukaryota</taxon>
        <taxon>Fungi</taxon>
        <taxon>Dikarya</taxon>
        <taxon>Basidiomycota</taxon>
        <taxon>Agaricomycotina</taxon>
        <taxon>Agaricomycetes</taxon>
        <taxon>Cantharellales</taxon>
        <taxon>Tulasnellaceae</taxon>
        <taxon>Tulasnella</taxon>
    </lineage>
</organism>
<dbReference type="Proteomes" id="UP000054248">
    <property type="component" value="Unassembled WGS sequence"/>
</dbReference>
<name>A0A0C3QFU6_9AGAM</name>
<evidence type="ECO:0000313" key="2">
    <source>
        <dbReference type="Proteomes" id="UP000054248"/>
    </source>
</evidence>
<dbReference type="AlphaFoldDB" id="A0A0C3QFU6"/>
<accession>A0A0C3QFU6</accession>
<keyword evidence="2" id="KW-1185">Reference proteome</keyword>
<sequence length="66" mass="7317">MTTSTKTLPLPCSPLAPWNIHCISSPLVIVLCSLPALRGFFALTVPDWDGQHRPRMEPSLTPRNYA</sequence>
<evidence type="ECO:0000313" key="1">
    <source>
        <dbReference type="EMBL" id="KIO30340.1"/>
    </source>
</evidence>
<proteinExistence type="predicted"/>
<reference evidence="1 2" key="1">
    <citation type="submission" date="2014-04" db="EMBL/GenBank/DDBJ databases">
        <authorList>
            <consortium name="DOE Joint Genome Institute"/>
            <person name="Kuo A."/>
            <person name="Girlanda M."/>
            <person name="Perotto S."/>
            <person name="Kohler A."/>
            <person name="Nagy L.G."/>
            <person name="Floudas D."/>
            <person name="Copeland A."/>
            <person name="Barry K.W."/>
            <person name="Cichocki N."/>
            <person name="Veneault-Fourrey C."/>
            <person name="LaButti K."/>
            <person name="Lindquist E.A."/>
            <person name="Lipzen A."/>
            <person name="Lundell T."/>
            <person name="Morin E."/>
            <person name="Murat C."/>
            <person name="Sun H."/>
            <person name="Tunlid A."/>
            <person name="Henrissat B."/>
            <person name="Grigoriev I.V."/>
            <person name="Hibbett D.S."/>
            <person name="Martin F."/>
            <person name="Nordberg H.P."/>
            <person name="Cantor M.N."/>
            <person name="Hua S.X."/>
        </authorList>
    </citation>
    <scope>NUCLEOTIDE SEQUENCE [LARGE SCALE GENOMIC DNA]</scope>
    <source>
        <strain evidence="1 2">MUT 4182</strain>
    </source>
</reference>
<gene>
    <name evidence="1" type="ORF">M407DRAFT_242240</name>
</gene>
<dbReference type="EMBL" id="KN822973">
    <property type="protein sequence ID" value="KIO30340.1"/>
    <property type="molecule type" value="Genomic_DNA"/>
</dbReference>
<dbReference type="HOGENOM" id="CLU_2833055_0_0_1"/>